<dbReference type="FunFam" id="3.40.50.1170:FF:000001">
    <property type="entry name" value="L-asparaginase 2"/>
    <property type="match status" value="1"/>
</dbReference>
<dbReference type="Proteomes" id="UP000317316">
    <property type="component" value="Unassembled WGS sequence"/>
</dbReference>
<proteinExistence type="inferred from homology"/>
<dbReference type="CDD" id="cd08964">
    <property type="entry name" value="L-asparaginase_II"/>
    <property type="match status" value="1"/>
</dbReference>
<protein>
    <submittedName>
        <fullName evidence="9">Asparaginase</fullName>
    </submittedName>
</protein>
<dbReference type="InterPro" id="IPR006034">
    <property type="entry name" value="Asparaginase/glutaminase-like"/>
</dbReference>
<evidence type="ECO:0000259" key="7">
    <source>
        <dbReference type="Pfam" id="PF00710"/>
    </source>
</evidence>
<dbReference type="Pfam" id="PF17763">
    <property type="entry name" value="Asparaginase_C"/>
    <property type="match status" value="1"/>
</dbReference>
<evidence type="ECO:0000256" key="1">
    <source>
        <dbReference type="ARBA" id="ARBA00010518"/>
    </source>
</evidence>
<dbReference type="Pfam" id="PF00710">
    <property type="entry name" value="Asparaginase"/>
    <property type="match status" value="1"/>
</dbReference>
<dbReference type="InterPro" id="IPR027474">
    <property type="entry name" value="L-asparaginase_N"/>
</dbReference>
<dbReference type="PRINTS" id="PR00139">
    <property type="entry name" value="ASNGLNASE"/>
</dbReference>
<keyword evidence="3" id="KW-0378">Hydrolase</keyword>
<feature type="domain" description="Asparaginase/glutaminase C-terminal" evidence="8">
    <location>
        <begin position="232"/>
        <end position="347"/>
    </location>
</feature>
<dbReference type="OrthoDB" id="9788068at2"/>
<evidence type="ECO:0000256" key="3">
    <source>
        <dbReference type="ARBA" id="ARBA00022801"/>
    </source>
</evidence>
<keyword evidence="10" id="KW-1185">Reference proteome</keyword>
<dbReference type="InterPro" id="IPR036152">
    <property type="entry name" value="Asp/glu_Ase-like_sf"/>
</dbReference>
<feature type="domain" description="L-asparaginase N-terminal" evidence="7">
    <location>
        <begin position="30"/>
        <end position="218"/>
    </location>
</feature>
<accession>A0A544THU2</accession>
<dbReference type="PROSITE" id="PS00917">
    <property type="entry name" value="ASN_GLN_ASE_2"/>
    <property type="match status" value="1"/>
</dbReference>
<dbReference type="Gene3D" id="3.40.50.40">
    <property type="match status" value="1"/>
</dbReference>
<evidence type="ECO:0000256" key="2">
    <source>
        <dbReference type="ARBA" id="ARBA00011881"/>
    </source>
</evidence>
<evidence type="ECO:0000313" key="9">
    <source>
        <dbReference type="EMBL" id="TQR16988.1"/>
    </source>
</evidence>
<dbReference type="SUPFAM" id="SSF53774">
    <property type="entry name" value="Glutaminase/Asparaginase"/>
    <property type="match status" value="1"/>
</dbReference>
<dbReference type="SMART" id="SM00870">
    <property type="entry name" value="Asparaginase"/>
    <property type="match status" value="1"/>
</dbReference>
<feature type="active site" evidence="6">
    <location>
        <position position="114"/>
    </location>
</feature>
<dbReference type="PANTHER" id="PTHR11707:SF28">
    <property type="entry name" value="60 KDA LYSOPHOSPHOLIPASE"/>
    <property type="match status" value="1"/>
</dbReference>
<comment type="caution">
    <text evidence="9">The sequence shown here is derived from an EMBL/GenBank/DDBJ whole genome shotgun (WGS) entry which is preliminary data.</text>
</comment>
<dbReference type="FunFam" id="3.40.50.40:FF:000003">
    <property type="entry name" value="L-asparaginase 2"/>
    <property type="match status" value="1"/>
</dbReference>
<dbReference type="GO" id="GO:0006528">
    <property type="term" value="P:asparagine metabolic process"/>
    <property type="evidence" value="ECO:0007669"/>
    <property type="project" value="InterPro"/>
</dbReference>
<dbReference type="InterPro" id="IPR027473">
    <property type="entry name" value="L-asparaginase_C"/>
</dbReference>
<comment type="subunit">
    <text evidence="2">Homotetramer.</text>
</comment>
<organism evidence="9 10">
    <name type="scientific">Psychrobacillus lasiicapitis</name>
    <dbReference type="NCBI Taxonomy" id="1636719"/>
    <lineage>
        <taxon>Bacteria</taxon>
        <taxon>Bacillati</taxon>
        <taxon>Bacillota</taxon>
        <taxon>Bacilli</taxon>
        <taxon>Bacillales</taxon>
        <taxon>Bacillaceae</taxon>
        <taxon>Psychrobacillus</taxon>
    </lineage>
</organism>
<dbReference type="GO" id="GO:0004067">
    <property type="term" value="F:asparaginase activity"/>
    <property type="evidence" value="ECO:0007669"/>
    <property type="project" value="UniProtKB-UniRule"/>
</dbReference>
<comment type="similarity">
    <text evidence="1">Belongs to the asparaginase 1 family.</text>
</comment>
<dbReference type="PROSITE" id="PS51732">
    <property type="entry name" value="ASN_GLN_ASE_3"/>
    <property type="match status" value="1"/>
</dbReference>
<dbReference type="PIRSF" id="PIRSF001220">
    <property type="entry name" value="L-ASNase_gatD"/>
    <property type="match status" value="1"/>
</dbReference>
<dbReference type="Gene3D" id="3.40.50.1170">
    <property type="entry name" value="L-asparaginase, N-terminal domain"/>
    <property type="match status" value="1"/>
</dbReference>
<sequence length="349" mass="37967">MRTPSNRLSLLYIFLSINCKNYGGFIVKSILLIHTGGTISMQVQADTGAVVPAENNPLILEGEKLKQFANIIEIEAFNLPSPHITPKEMFKLKQIIEQYMREQTIDGVVITHGTDTLEETAYFLDLTLNTSIPVVITGAMRSSNEIGSDGLYNLVSAIKVACSEEAQDKGVLVVLNDEIHTAENVTKTHASNVSTFQSPQYGPIGFISKSIVHFHHTPLHRTVLPIEEISQRVALFKVYAGMEPDLLAASIQLGYSGIVLEGLGQGNVPPSLTPIIDEILKKEIPIVIVSRCFNGIAQDVYGYLGGGKGLKDLGVMFANGLNGQKARLALLVALHNTNPRDAMSKIFSV</sequence>
<gene>
    <name evidence="9" type="ORF">FG382_02210</name>
</gene>
<dbReference type="PANTHER" id="PTHR11707">
    <property type="entry name" value="L-ASPARAGINASE"/>
    <property type="match status" value="1"/>
</dbReference>
<evidence type="ECO:0000256" key="6">
    <source>
        <dbReference type="PROSITE-ProRule" id="PRU10100"/>
    </source>
</evidence>
<feature type="active site" description="O-isoaspartyl threonine intermediate" evidence="4">
    <location>
        <position position="38"/>
    </location>
</feature>
<dbReference type="EMBL" id="VDGH01000001">
    <property type="protein sequence ID" value="TQR16988.1"/>
    <property type="molecule type" value="Genomic_DNA"/>
</dbReference>
<dbReference type="PIRSF" id="PIRSF500176">
    <property type="entry name" value="L_ASNase"/>
    <property type="match status" value="1"/>
</dbReference>
<dbReference type="AlphaFoldDB" id="A0A544THU2"/>
<evidence type="ECO:0000313" key="10">
    <source>
        <dbReference type="Proteomes" id="UP000317316"/>
    </source>
</evidence>
<evidence type="ECO:0000256" key="5">
    <source>
        <dbReference type="PIRSR" id="PIRSR001220-2"/>
    </source>
</evidence>
<feature type="binding site" evidence="5">
    <location>
        <begin position="114"/>
        <end position="115"/>
    </location>
    <ligand>
        <name>substrate</name>
    </ligand>
</feature>
<dbReference type="InterPro" id="IPR004550">
    <property type="entry name" value="AsnASE_II"/>
</dbReference>
<evidence type="ECO:0000256" key="4">
    <source>
        <dbReference type="PIRSR" id="PIRSR001220-1"/>
    </source>
</evidence>
<reference evidence="9 10" key="1">
    <citation type="submission" date="2019-05" db="EMBL/GenBank/DDBJ databases">
        <title>Psychrobacillus vulpis sp. nov., a new species isolated from feces of a red fox that inhabits in The Tablas de Daimiel Natural Park, Albacete, Spain.</title>
        <authorList>
            <person name="Rodriguez M."/>
            <person name="Reina J.C."/>
            <person name="Bejar V."/>
            <person name="Llamas I."/>
        </authorList>
    </citation>
    <scope>NUCLEOTIDE SEQUENCE [LARGE SCALE GENOMIC DNA]</scope>
    <source>
        <strain evidence="9 10">NEAU-3TGS17</strain>
    </source>
</reference>
<dbReference type="SFLD" id="SFLDS00057">
    <property type="entry name" value="Glutaminase/Asparaginase"/>
    <property type="match status" value="1"/>
</dbReference>
<evidence type="ECO:0000259" key="8">
    <source>
        <dbReference type="Pfam" id="PF17763"/>
    </source>
</evidence>
<dbReference type="InterPro" id="IPR037152">
    <property type="entry name" value="L-asparaginase_N_sf"/>
</dbReference>
<dbReference type="InterPro" id="IPR027475">
    <property type="entry name" value="Asparaginase/glutaminase_AS2"/>
</dbReference>
<feature type="binding site" evidence="5">
    <location>
        <position position="81"/>
    </location>
    <ligand>
        <name>substrate</name>
    </ligand>
</feature>
<name>A0A544THU2_9BACI</name>
<dbReference type="InterPro" id="IPR040919">
    <property type="entry name" value="Asparaginase_C"/>
</dbReference>